<reference evidence="1" key="2">
    <citation type="submission" date="2014-05" db="EMBL/GenBank/DDBJ databases">
        <title>The genome and life-stage specific transcriptomes of Globodera pallida elucidate key aspects of plant parasitism by a cyst nematode.</title>
        <authorList>
            <person name="Cotton J.A."/>
            <person name="Lilley C.J."/>
            <person name="Jones L.M."/>
            <person name="Kikuchi T."/>
            <person name="Reid A.J."/>
            <person name="Thorpe P."/>
            <person name="Tsai I.J."/>
            <person name="Beasley H."/>
            <person name="Blok V."/>
            <person name="Cock P.J.A."/>
            <person name="Van den Akker S.E."/>
            <person name="Holroyd N."/>
            <person name="Hunt M."/>
            <person name="Mantelin S."/>
            <person name="Naghra H."/>
            <person name="Pain A."/>
            <person name="Palomares-Rius J.E."/>
            <person name="Zarowiecki M."/>
            <person name="Berriman M."/>
            <person name="Jones J.T."/>
            <person name="Urwin P.E."/>
        </authorList>
    </citation>
    <scope>NUCLEOTIDE SEQUENCE [LARGE SCALE GENOMIC DNA]</scope>
    <source>
        <strain evidence="1">Lindley</strain>
    </source>
</reference>
<reference evidence="2" key="3">
    <citation type="submission" date="2016-06" db="UniProtKB">
        <authorList>
            <consortium name="WormBaseParasite"/>
        </authorList>
    </citation>
    <scope>IDENTIFICATION</scope>
</reference>
<dbReference type="Proteomes" id="UP000050741">
    <property type="component" value="Unassembled WGS sequence"/>
</dbReference>
<proteinExistence type="predicted"/>
<sequence length="129" mass="15075">MMNFEYKNNLKKKTKHLDTILHEAFAKLNIDVDSIKIPSETFEQNVQTVISDVQQMLDIENADPTNYKKYEHIYWTKCIKTASFELIKMAHILTEIDANFDELKTVEKIIKSAEILEKIRTILLNKTGN</sequence>
<protein>
    <submittedName>
        <fullName evidence="2">DUF86 domain-containing protein</fullName>
    </submittedName>
</protein>
<dbReference type="AlphaFoldDB" id="A0A183C843"/>
<keyword evidence="1" id="KW-1185">Reference proteome</keyword>
<evidence type="ECO:0000313" key="1">
    <source>
        <dbReference type="Proteomes" id="UP000050741"/>
    </source>
</evidence>
<organism evidence="1 2">
    <name type="scientific">Globodera pallida</name>
    <name type="common">Potato cyst nematode worm</name>
    <name type="synonym">Heterodera pallida</name>
    <dbReference type="NCBI Taxonomy" id="36090"/>
    <lineage>
        <taxon>Eukaryota</taxon>
        <taxon>Metazoa</taxon>
        <taxon>Ecdysozoa</taxon>
        <taxon>Nematoda</taxon>
        <taxon>Chromadorea</taxon>
        <taxon>Rhabditida</taxon>
        <taxon>Tylenchina</taxon>
        <taxon>Tylenchomorpha</taxon>
        <taxon>Tylenchoidea</taxon>
        <taxon>Heteroderidae</taxon>
        <taxon>Heteroderinae</taxon>
        <taxon>Globodera</taxon>
    </lineage>
</organism>
<dbReference type="WBParaSite" id="GPLIN_000903900">
    <property type="protein sequence ID" value="GPLIN_000903900"/>
    <property type="gene ID" value="GPLIN_000903900"/>
</dbReference>
<name>A0A183C843_GLOPA</name>
<evidence type="ECO:0000313" key="2">
    <source>
        <dbReference type="WBParaSite" id="GPLIN_000903900"/>
    </source>
</evidence>
<accession>A0A183C843</accession>
<reference evidence="1" key="1">
    <citation type="submission" date="2013-12" db="EMBL/GenBank/DDBJ databases">
        <authorList>
            <person name="Aslett M."/>
        </authorList>
    </citation>
    <scope>NUCLEOTIDE SEQUENCE [LARGE SCALE GENOMIC DNA]</scope>
    <source>
        <strain evidence="1">Lindley</strain>
    </source>
</reference>